<evidence type="ECO:0000313" key="4">
    <source>
        <dbReference type="Proteomes" id="UP000233387"/>
    </source>
</evidence>
<dbReference type="CDD" id="cd00371">
    <property type="entry name" value="HMA"/>
    <property type="match status" value="1"/>
</dbReference>
<proteinExistence type="predicted"/>
<evidence type="ECO:0000256" key="1">
    <source>
        <dbReference type="SAM" id="SignalP"/>
    </source>
</evidence>
<dbReference type="PROSITE" id="PS50846">
    <property type="entry name" value="HMA_2"/>
    <property type="match status" value="1"/>
</dbReference>
<dbReference type="GO" id="GO:0046872">
    <property type="term" value="F:metal ion binding"/>
    <property type="evidence" value="ECO:0007669"/>
    <property type="project" value="InterPro"/>
</dbReference>
<dbReference type="InterPro" id="IPR006121">
    <property type="entry name" value="HMA_dom"/>
</dbReference>
<dbReference type="OrthoDB" id="5513217at2"/>
<dbReference type="Gene3D" id="3.30.70.100">
    <property type="match status" value="1"/>
</dbReference>
<sequence>MKKFAFLFALMFGVMLAFAQEASDLQEVQIKTSAVCGMCKKKIEKDLSYEKGVVSADLNVETKIVTIKYNPKKTNVTKIKKAINKAGYDADELPANPKAYKKLPECCKKDNKIH</sequence>
<feature type="chain" id="PRO_5014755692" evidence="1">
    <location>
        <begin position="20"/>
        <end position="114"/>
    </location>
</feature>
<feature type="domain" description="HMA" evidence="2">
    <location>
        <begin position="25"/>
        <end position="91"/>
    </location>
</feature>
<dbReference type="InterPro" id="IPR036163">
    <property type="entry name" value="HMA_dom_sf"/>
</dbReference>
<dbReference type="RefSeq" id="WP_101359001.1">
    <property type="nucleotide sequence ID" value="NZ_NKXO01000026.1"/>
</dbReference>
<dbReference type="AlphaFoldDB" id="A0A2N3ID89"/>
<organism evidence="3 4">
    <name type="scientific">Raineya orbicola</name>
    <dbReference type="NCBI Taxonomy" id="2016530"/>
    <lineage>
        <taxon>Bacteria</taxon>
        <taxon>Pseudomonadati</taxon>
        <taxon>Bacteroidota</taxon>
        <taxon>Cytophagia</taxon>
        <taxon>Cytophagales</taxon>
        <taxon>Raineyaceae</taxon>
        <taxon>Raineya</taxon>
    </lineage>
</organism>
<dbReference type="Proteomes" id="UP000233387">
    <property type="component" value="Unassembled WGS sequence"/>
</dbReference>
<dbReference type="SUPFAM" id="SSF55008">
    <property type="entry name" value="HMA, heavy metal-associated domain"/>
    <property type="match status" value="1"/>
</dbReference>
<name>A0A2N3ID89_9BACT</name>
<keyword evidence="1" id="KW-0732">Signal</keyword>
<feature type="signal peptide" evidence="1">
    <location>
        <begin position="1"/>
        <end position="19"/>
    </location>
</feature>
<comment type="caution">
    <text evidence="3">The sequence shown here is derived from an EMBL/GenBank/DDBJ whole genome shotgun (WGS) entry which is preliminary data.</text>
</comment>
<evidence type="ECO:0000313" key="3">
    <source>
        <dbReference type="EMBL" id="PKQ68260.1"/>
    </source>
</evidence>
<gene>
    <name evidence="3" type="ORF">Rain11_1728</name>
</gene>
<dbReference type="Pfam" id="PF00403">
    <property type="entry name" value="HMA"/>
    <property type="match status" value="1"/>
</dbReference>
<evidence type="ECO:0000259" key="2">
    <source>
        <dbReference type="PROSITE" id="PS50846"/>
    </source>
</evidence>
<keyword evidence="4" id="KW-1185">Reference proteome</keyword>
<protein>
    <submittedName>
        <fullName evidence="3">Heavy-metal-associated domain</fullName>
    </submittedName>
</protein>
<reference evidence="3 4" key="1">
    <citation type="submission" date="2017-06" db="EMBL/GenBank/DDBJ databases">
        <title>Raineya orbicola gen. nov., sp. nov. a slightly thermophilic bacterium of the phylum Bacteroidetes and the description of Raineyaceae fam. nov.</title>
        <authorList>
            <person name="Albuquerque L."/>
            <person name="Polonia A.R.M."/>
            <person name="Barroso C."/>
            <person name="Froufe H.J.C."/>
            <person name="Lage O."/>
            <person name="Lobo-Da-Cunha A."/>
            <person name="Egas C."/>
            <person name="Da Costa M.S."/>
        </authorList>
    </citation>
    <scope>NUCLEOTIDE SEQUENCE [LARGE SCALE GENOMIC DNA]</scope>
    <source>
        <strain evidence="3 4">SPSPC-11</strain>
    </source>
</reference>
<dbReference type="EMBL" id="NKXO01000026">
    <property type="protein sequence ID" value="PKQ68260.1"/>
    <property type="molecule type" value="Genomic_DNA"/>
</dbReference>
<accession>A0A2N3ID89</accession>